<keyword evidence="2" id="KW-1185">Reference proteome</keyword>
<sequence>MCIASSPRAWLVAPPNFGPGASPDDPRYIRLDAMVIPVYIIEHLQPCYTISQIKRRYVPGNRLLQAIRMRAFRMDVTLCDTAIVRKTMASAVPVNPTQTIVICPKATARTNLEELECKRLGWSQFRINVGRTNFWKCGRIGDTIIRAASSETISSRST</sequence>
<evidence type="ECO:0000313" key="1">
    <source>
        <dbReference type="EMBL" id="KZT30028.1"/>
    </source>
</evidence>
<protein>
    <submittedName>
        <fullName evidence="1">Uncharacterized protein</fullName>
    </submittedName>
</protein>
<dbReference type="InParanoid" id="A0A165VQF7"/>
<organism evidence="1 2">
    <name type="scientific">Neolentinus lepideus HHB14362 ss-1</name>
    <dbReference type="NCBI Taxonomy" id="1314782"/>
    <lineage>
        <taxon>Eukaryota</taxon>
        <taxon>Fungi</taxon>
        <taxon>Dikarya</taxon>
        <taxon>Basidiomycota</taxon>
        <taxon>Agaricomycotina</taxon>
        <taxon>Agaricomycetes</taxon>
        <taxon>Gloeophyllales</taxon>
        <taxon>Gloeophyllaceae</taxon>
        <taxon>Neolentinus</taxon>
    </lineage>
</organism>
<dbReference type="AlphaFoldDB" id="A0A165VQF7"/>
<gene>
    <name evidence="1" type="ORF">NEOLEDRAFT_300917</name>
</gene>
<name>A0A165VQF7_9AGAM</name>
<evidence type="ECO:0000313" key="2">
    <source>
        <dbReference type="Proteomes" id="UP000076761"/>
    </source>
</evidence>
<dbReference type="EMBL" id="KV425552">
    <property type="protein sequence ID" value="KZT30028.1"/>
    <property type="molecule type" value="Genomic_DNA"/>
</dbReference>
<proteinExistence type="predicted"/>
<dbReference type="Proteomes" id="UP000076761">
    <property type="component" value="Unassembled WGS sequence"/>
</dbReference>
<reference evidence="1 2" key="1">
    <citation type="journal article" date="2016" name="Mol. Biol. Evol.">
        <title>Comparative Genomics of Early-Diverging Mushroom-Forming Fungi Provides Insights into the Origins of Lignocellulose Decay Capabilities.</title>
        <authorList>
            <person name="Nagy L.G."/>
            <person name="Riley R."/>
            <person name="Tritt A."/>
            <person name="Adam C."/>
            <person name="Daum C."/>
            <person name="Floudas D."/>
            <person name="Sun H."/>
            <person name="Yadav J.S."/>
            <person name="Pangilinan J."/>
            <person name="Larsson K.H."/>
            <person name="Matsuura K."/>
            <person name="Barry K."/>
            <person name="Labutti K."/>
            <person name="Kuo R."/>
            <person name="Ohm R.A."/>
            <person name="Bhattacharya S.S."/>
            <person name="Shirouzu T."/>
            <person name="Yoshinaga Y."/>
            <person name="Martin F.M."/>
            <person name="Grigoriev I.V."/>
            <person name="Hibbett D.S."/>
        </authorList>
    </citation>
    <scope>NUCLEOTIDE SEQUENCE [LARGE SCALE GENOMIC DNA]</scope>
    <source>
        <strain evidence="1 2">HHB14362 ss-1</strain>
    </source>
</reference>
<accession>A0A165VQF7</accession>